<dbReference type="RefSeq" id="WP_332902931.1">
    <property type="nucleotide sequence ID" value="NZ_JBAGLP010000118.1"/>
</dbReference>
<evidence type="ECO:0000256" key="2">
    <source>
        <dbReference type="SAM" id="MobiDB-lite"/>
    </source>
</evidence>
<evidence type="ECO:0000313" key="4">
    <source>
        <dbReference type="EMBL" id="MEG3616458.1"/>
    </source>
</evidence>
<proteinExistence type="predicted"/>
<dbReference type="InterPro" id="IPR029050">
    <property type="entry name" value="Immunoprotect_excell_Ig-like"/>
</dbReference>
<dbReference type="EMBL" id="JBAGLP010000118">
    <property type="protein sequence ID" value="MEG3616458.1"/>
    <property type="molecule type" value="Genomic_DNA"/>
</dbReference>
<evidence type="ECO:0000256" key="1">
    <source>
        <dbReference type="ARBA" id="ARBA00022729"/>
    </source>
</evidence>
<organism evidence="4 5">
    <name type="scientific">Isoptericola haloaureus</name>
    <dbReference type="NCBI Taxonomy" id="1542902"/>
    <lineage>
        <taxon>Bacteria</taxon>
        <taxon>Bacillati</taxon>
        <taxon>Actinomycetota</taxon>
        <taxon>Actinomycetes</taxon>
        <taxon>Micrococcales</taxon>
        <taxon>Promicromonosporaceae</taxon>
        <taxon>Isoptericola</taxon>
    </lineage>
</organism>
<dbReference type="Gene3D" id="2.60.40.1240">
    <property type="match status" value="1"/>
</dbReference>
<feature type="compositionally biased region" description="Low complexity" evidence="2">
    <location>
        <begin position="8"/>
        <end position="26"/>
    </location>
</feature>
<keyword evidence="1" id="KW-0732">Signal</keyword>
<feature type="compositionally biased region" description="Low complexity" evidence="2">
    <location>
        <begin position="101"/>
        <end position="114"/>
    </location>
</feature>
<feature type="compositionally biased region" description="Low complexity" evidence="2">
    <location>
        <begin position="128"/>
        <end position="137"/>
    </location>
</feature>
<evidence type="ECO:0000313" key="5">
    <source>
        <dbReference type="Proteomes" id="UP001310387"/>
    </source>
</evidence>
<reference evidence="4" key="2">
    <citation type="submission" date="2024-02" db="EMBL/GenBank/DDBJ databases">
        <authorList>
            <person name="Prathaban M."/>
            <person name="Mythili R."/>
            <person name="Sharmila Devi N."/>
            <person name="Sobanaa M."/>
            <person name="Prathiviraj R."/>
            <person name="Selvin J."/>
        </authorList>
    </citation>
    <scope>NUCLEOTIDE SEQUENCE</scope>
    <source>
        <strain evidence="4">MP1014</strain>
    </source>
</reference>
<sequence length="263" mass="26899">MSDQQQHPAWSPQTPQQPAPQGQVPQQPVPPGGSGAPQAPEPGPQKSWFARHKVLTGLGVLVGIAVVGAAFGGGGDEAPADAGTTAEVASEDAATTEDSGQDAGTDDGAAADGQDAADAEEQAEEPATDAADLPGLGDAARDGKFEFTVTELEDGVAQIGNEYLNTEAQGQFVLVHMAVENIGDEAQYFDGSSQKLVDTEGRTHSADSEAAIYLDDSNSFLNEINPGNTVDGVVVFDVPTDATPATLELHDSAFSGGVEVSLQ</sequence>
<reference evidence="4" key="1">
    <citation type="journal article" date="2024" name="Antonie Van Leeuwenhoek">
        <title>Isoptericola haloaureus sp. nov., a dimorphic actinobacterium isolated from mangrove sediments of southeast India, implicating biosaline agricultural significance through nitrogen fixation and salt tolerance genes.</title>
        <authorList>
            <person name="Prathaban M."/>
            <person name="Prathiviraj R."/>
            <person name="Ravichandran M."/>
            <person name="Natarajan S.D."/>
            <person name="Sobanaa M."/>
            <person name="Hari Krishna Kumar S."/>
            <person name="Chandrasekar V."/>
            <person name="Selvin J."/>
        </authorList>
    </citation>
    <scope>NUCLEOTIDE SEQUENCE</scope>
    <source>
        <strain evidence="4">MP1014</strain>
    </source>
</reference>
<feature type="domain" description="DUF4352" evidence="3">
    <location>
        <begin position="135"/>
        <end position="257"/>
    </location>
</feature>
<feature type="region of interest" description="Disordered" evidence="2">
    <location>
        <begin position="78"/>
        <end position="137"/>
    </location>
</feature>
<evidence type="ECO:0000259" key="3">
    <source>
        <dbReference type="Pfam" id="PF11611"/>
    </source>
</evidence>
<feature type="region of interest" description="Disordered" evidence="2">
    <location>
        <begin position="1"/>
        <end position="47"/>
    </location>
</feature>
<gene>
    <name evidence="4" type="ORF">V5O49_15105</name>
</gene>
<name>A0ABU7ZAM0_9MICO</name>
<dbReference type="Pfam" id="PF11611">
    <property type="entry name" value="DUF4352"/>
    <property type="match status" value="1"/>
</dbReference>
<dbReference type="Proteomes" id="UP001310387">
    <property type="component" value="Unassembled WGS sequence"/>
</dbReference>
<feature type="compositionally biased region" description="Acidic residues" evidence="2">
    <location>
        <begin position="115"/>
        <end position="127"/>
    </location>
</feature>
<keyword evidence="5" id="KW-1185">Reference proteome</keyword>
<dbReference type="InterPro" id="IPR029051">
    <property type="entry name" value="DUF4352"/>
</dbReference>
<accession>A0ABU7ZAM0</accession>
<protein>
    <submittedName>
        <fullName evidence="4">DUF4352 domain-containing protein</fullName>
    </submittedName>
</protein>
<comment type="caution">
    <text evidence="4">The sequence shown here is derived from an EMBL/GenBank/DDBJ whole genome shotgun (WGS) entry which is preliminary data.</text>
</comment>